<organism evidence="3 4">
    <name type="scientific">Bradyrhizobium diazoefficiens SEMIA 5080</name>
    <dbReference type="NCBI Taxonomy" id="754504"/>
    <lineage>
        <taxon>Bacteria</taxon>
        <taxon>Pseudomonadati</taxon>
        <taxon>Pseudomonadota</taxon>
        <taxon>Alphaproteobacteria</taxon>
        <taxon>Hyphomicrobiales</taxon>
        <taxon>Nitrobacteraceae</taxon>
        <taxon>Bradyrhizobium</taxon>
    </lineage>
</organism>
<keyword evidence="2" id="KW-0472">Membrane</keyword>
<keyword evidence="2" id="KW-1133">Transmembrane helix</keyword>
<accession>A0A837C4H2</accession>
<dbReference type="PANTHER" id="PTHR30438">
    <property type="entry name" value="36 KDA ANTIGEN-RELATED"/>
    <property type="match status" value="1"/>
</dbReference>
<evidence type="ECO:0000313" key="4">
    <source>
        <dbReference type="Proteomes" id="UP000024900"/>
    </source>
</evidence>
<dbReference type="FunFam" id="2.40.30.170:FF:000013">
    <property type="entry name" value="Glycoside hydrolase family 43"/>
    <property type="match status" value="1"/>
</dbReference>
<reference evidence="3 4" key="1">
    <citation type="journal article" date="2014" name="BMC Genomics">
        <title>Comparative genomics of Bradyrhizobium japonicum CPAC 15 and Bradyrhizobium diazoefficiens CPAC 7: elite model strains for understanding symbiotic performance with soybean.</title>
        <authorList>
            <person name="Siqueira A.F."/>
            <person name="Ormeno-Orrillo E."/>
            <person name="Souza R.C."/>
            <person name="Rodrigues E.P."/>
            <person name="Almeida L.G."/>
            <person name="Barcellos F.G."/>
            <person name="Batista J.S."/>
            <person name="Nakatami A.S."/>
            <person name="Martinez-Romero E."/>
            <person name="Vasconcelos A.T."/>
            <person name="Hungria M."/>
        </authorList>
    </citation>
    <scope>NUCLEOTIDE SEQUENCE [LARGE SCALE GENOMIC DNA]</scope>
    <source>
        <strain evidence="3 4">SEMIA 5080</strain>
    </source>
</reference>
<feature type="coiled-coil region" evidence="1">
    <location>
        <begin position="115"/>
        <end position="142"/>
    </location>
</feature>
<feature type="transmembrane region" description="Helical" evidence="2">
    <location>
        <begin position="41"/>
        <end position="59"/>
    </location>
</feature>
<dbReference type="Proteomes" id="UP000024900">
    <property type="component" value="Unassembled WGS sequence"/>
</dbReference>
<protein>
    <submittedName>
        <fullName evidence="3">Putative HlyD family secretion protein</fullName>
    </submittedName>
</protein>
<sequence>MLDQLRLRGFHLGDIRSGRTFVSQHVGAAARRYEQMNFTPGRVIAAIAILLAGGGYYYWQHRDSNTLPAGFARGNGRIEAVEIDIATKTPGRIREILVNEGDFVNAGQVLARMDTEQLQAQRRQAEAQLQRASINVETAKSLVNQREAERRAAEAVVDQRIAQLDTASRKLDRSEQLIRTNAVSQQVLDDDRSANATAKAALAASQAQVAASEAAISSARAMVIDAGASVDAAKAAIESINADLNDSVLKAPREGRVQYRVSQPGEVLAAGGRVLNMVDLGDVYMTFFLPTADAGRVAIGSEVRLVLDAIPQYVIPAKATFVADVAQFTPKTVETEEERQKLMFRIKAHIAPELLRQHIEHVKTGLPGMAYVQLDPAAQWPDNLKIKVTR</sequence>
<comment type="caution">
    <text evidence="3">The sequence shown here is derived from an EMBL/GenBank/DDBJ whole genome shotgun (WGS) entry which is preliminary data.</text>
</comment>
<name>A0A837C4H2_9BRAD</name>
<dbReference type="Gene3D" id="2.40.50.100">
    <property type="match status" value="1"/>
</dbReference>
<keyword evidence="2" id="KW-0812">Transmembrane</keyword>
<dbReference type="AlphaFoldDB" id="A0A837C4H2"/>
<evidence type="ECO:0000313" key="3">
    <source>
        <dbReference type="EMBL" id="KGJ64157.1"/>
    </source>
</evidence>
<dbReference type="FunFam" id="2.40.50.100:FF:000077">
    <property type="entry name" value="Glycoside hydrolase family 43"/>
    <property type="match status" value="1"/>
</dbReference>
<dbReference type="GO" id="GO:0005886">
    <property type="term" value="C:plasma membrane"/>
    <property type="evidence" value="ECO:0007669"/>
    <property type="project" value="TreeGrafter"/>
</dbReference>
<dbReference type="Gene3D" id="1.10.287.470">
    <property type="entry name" value="Helix hairpin bin"/>
    <property type="match status" value="1"/>
</dbReference>
<dbReference type="PRINTS" id="PR01490">
    <property type="entry name" value="RTXTOXIND"/>
</dbReference>
<proteinExistence type="predicted"/>
<gene>
    <name evidence="3" type="ORF">BJA5080_05960</name>
</gene>
<dbReference type="PANTHER" id="PTHR30438:SF2">
    <property type="entry name" value="MEMBRANE PROTEIN"/>
    <property type="match status" value="1"/>
</dbReference>
<dbReference type="EMBL" id="ADOU02000008">
    <property type="protein sequence ID" value="KGJ64157.1"/>
    <property type="molecule type" value="Genomic_DNA"/>
</dbReference>
<evidence type="ECO:0000256" key="1">
    <source>
        <dbReference type="SAM" id="Coils"/>
    </source>
</evidence>
<evidence type="ECO:0000256" key="2">
    <source>
        <dbReference type="SAM" id="Phobius"/>
    </source>
</evidence>
<dbReference type="SUPFAM" id="SSF111369">
    <property type="entry name" value="HlyD-like secretion proteins"/>
    <property type="match status" value="3"/>
</dbReference>
<keyword evidence="1" id="KW-0175">Coiled coil</keyword>
<dbReference type="Gene3D" id="2.40.30.170">
    <property type="match status" value="1"/>
</dbReference>